<dbReference type="InterPro" id="IPR051338">
    <property type="entry name" value="NodU/CmcH_Carbamoyltrnsfr"/>
</dbReference>
<evidence type="ECO:0000313" key="5">
    <source>
        <dbReference type="Proteomes" id="UP000052023"/>
    </source>
</evidence>
<dbReference type="SUPFAM" id="SSF53067">
    <property type="entry name" value="Actin-like ATPase domain"/>
    <property type="match status" value="1"/>
</dbReference>
<dbReference type="InterPro" id="IPR031730">
    <property type="entry name" value="Carbam_trans_C"/>
</dbReference>
<feature type="domain" description="Carbamoyltransferase C-terminal" evidence="3">
    <location>
        <begin position="515"/>
        <end position="683"/>
    </location>
</feature>
<dbReference type="CDD" id="cd24033">
    <property type="entry name" value="ASKHA_NBD_NodU_CmcH-like_N"/>
    <property type="match status" value="1"/>
</dbReference>
<dbReference type="Gene3D" id="3.30.420.40">
    <property type="match status" value="2"/>
</dbReference>
<dbReference type="RefSeq" id="WP_057847603.1">
    <property type="nucleotide sequence ID" value="NZ_LLYA01000211.1"/>
</dbReference>
<comment type="similarity">
    <text evidence="1">Belongs to the NodU/CmcH family.</text>
</comment>
<comment type="caution">
    <text evidence="4">The sequence shown here is derived from an EMBL/GenBank/DDBJ whole genome shotgun (WGS) entry which is preliminary data.</text>
</comment>
<dbReference type="Pfam" id="PF16861">
    <property type="entry name" value="Carbam_trans_C"/>
    <property type="match status" value="1"/>
</dbReference>
<accession>A0A0R3MDF8</accession>
<reference evidence="4 5" key="1">
    <citation type="submission" date="2014-03" db="EMBL/GenBank/DDBJ databases">
        <title>Bradyrhizobium valentinum sp. nov., isolated from effective nodules of Lupinus mariae-josephae, a lupine endemic of basic-lime soils in Eastern Spain.</title>
        <authorList>
            <person name="Duran D."/>
            <person name="Rey L."/>
            <person name="Navarro A."/>
            <person name="Busquets A."/>
            <person name="Imperial J."/>
            <person name="Ruiz-Argueso T."/>
        </authorList>
    </citation>
    <scope>NUCLEOTIDE SEQUENCE [LARGE SCALE GENOMIC DNA]</scope>
    <source>
        <strain evidence="4 5">Ro19</strain>
    </source>
</reference>
<keyword evidence="5" id="KW-1185">Reference proteome</keyword>
<dbReference type="AlphaFoldDB" id="A0A0R3MDF8"/>
<dbReference type="EMBL" id="LLYA01000211">
    <property type="protein sequence ID" value="KRR17486.1"/>
    <property type="molecule type" value="Genomic_DNA"/>
</dbReference>
<dbReference type="PANTHER" id="PTHR34847">
    <property type="entry name" value="NODULATION PROTEIN U"/>
    <property type="match status" value="1"/>
</dbReference>
<keyword evidence="4" id="KW-0808">Transferase</keyword>
<dbReference type="GO" id="GO:0016740">
    <property type="term" value="F:transferase activity"/>
    <property type="evidence" value="ECO:0007669"/>
    <property type="project" value="UniProtKB-KW"/>
</dbReference>
<dbReference type="InterPro" id="IPR043129">
    <property type="entry name" value="ATPase_NBD"/>
</dbReference>
<dbReference type="Proteomes" id="UP000052023">
    <property type="component" value="Unassembled WGS sequence"/>
</dbReference>
<evidence type="ECO:0000259" key="3">
    <source>
        <dbReference type="Pfam" id="PF16861"/>
    </source>
</evidence>
<proteinExistence type="inferred from homology"/>
<evidence type="ECO:0000256" key="1">
    <source>
        <dbReference type="ARBA" id="ARBA00006129"/>
    </source>
</evidence>
<name>A0A0R3MDF8_9BRAD</name>
<organism evidence="4 5">
    <name type="scientific">Bradyrhizobium retamae</name>
    <dbReference type="NCBI Taxonomy" id="1300035"/>
    <lineage>
        <taxon>Bacteria</taxon>
        <taxon>Pseudomonadati</taxon>
        <taxon>Pseudomonadota</taxon>
        <taxon>Alphaproteobacteria</taxon>
        <taxon>Hyphomicrobiales</taxon>
        <taxon>Nitrobacteraceae</taxon>
        <taxon>Bradyrhizobium</taxon>
    </lineage>
</organism>
<dbReference type="PANTHER" id="PTHR34847:SF1">
    <property type="entry name" value="NODULATION PROTEIN U"/>
    <property type="match status" value="1"/>
</dbReference>
<gene>
    <name evidence="4" type="ORF">CQ13_36320</name>
</gene>
<feature type="domain" description="Carbamoyltransferase" evidence="2">
    <location>
        <begin position="71"/>
        <end position="452"/>
    </location>
</feature>
<dbReference type="Pfam" id="PF02543">
    <property type="entry name" value="Carbam_trans_N"/>
    <property type="match status" value="1"/>
</dbReference>
<dbReference type="InterPro" id="IPR038152">
    <property type="entry name" value="Carbam_trans_C_sf"/>
</dbReference>
<protein>
    <submittedName>
        <fullName evidence="4">Carbamoyltransferase</fullName>
    </submittedName>
</protein>
<dbReference type="Gene3D" id="3.90.870.20">
    <property type="entry name" value="Carbamoyltransferase, C-terminal domain"/>
    <property type="match status" value="1"/>
</dbReference>
<dbReference type="InterPro" id="IPR003696">
    <property type="entry name" value="Carbtransf_dom"/>
</dbReference>
<evidence type="ECO:0000313" key="4">
    <source>
        <dbReference type="EMBL" id="KRR17486.1"/>
    </source>
</evidence>
<sequence>MKPNTRIGPRYPKLAAGGFRFARWLAAKTMRAAGFHQLGSEFADARIARVRDKLARGETVYLAGLGAPGTHNSGLALVEVTQADGPRLIVNNEEERFSGNKHTTEYPKLSIDAAVATLRDMGRDIGDIDAWLTSWDYPTLAGTLARTVVEELPQSIKLLRTTEAAGFDGRRLDQMTRTPKILARQLGLAERLPLICLPHHDNHAWFSYAASPFADDGTPTAIAVLDGTGDQGSISLYVVENGAMRRLYCNDSMFDSLGAFYSVISSTQGGWTWLSSEGRYMGAAAWGDMDRASNPYYARLRDVLHFGANGDIRLNRALANWYCDPFDHPYKEALTKILGEPLKPDQLWNPDAMLRVEDIHHRRDTKDRLDKAAATQLVFEDAMIHVVDHLLRTTGANRLVLTGGVALNAVGNMRLLEHFNEAWFAGAQRRNARLHLWVPPVPGDPGVTIGAAWLFAHLASAPRGAPMTHAFYCGTPPSQGDIVHAVAADDITSQTIGDISTPEGLGAIADLMAFMVARNGVIALYQGAAETGPRALGHRSILANPCDPAVRELLNARVKYREAIRPLAPMATLEAAKEYFELLPGAADAQYNAYNYMVLTAHSKPHAREKISAVIHADGTGRIQIVRADDDPLTYAYLKALGRHIGVELSVNTSFNVAGPIAQTPQQAIDTLRRSKGLDVVVLVAGDGIVTAAWHGGERDSGRFRSWLADWKKTSASSQLTR</sequence>
<evidence type="ECO:0000259" key="2">
    <source>
        <dbReference type="Pfam" id="PF02543"/>
    </source>
</evidence>